<reference evidence="2 3" key="1">
    <citation type="submission" date="2019-11" db="EMBL/GenBank/DDBJ databases">
        <title>Characterization of Elizabethkingia argenteiflava sp. nov., isolated from inner surface of Soybean Pods.</title>
        <authorList>
            <person name="Mo S."/>
        </authorList>
    </citation>
    <scope>NUCLEOTIDE SEQUENCE [LARGE SCALE GENOMIC DNA]</scope>
    <source>
        <strain evidence="2 3">YB22</strain>
    </source>
</reference>
<feature type="transmembrane region" description="Helical" evidence="1">
    <location>
        <begin position="164"/>
        <end position="182"/>
    </location>
</feature>
<evidence type="ECO:0000313" key="3">
    <source>
        <dbReference type="Proteomes" id="UP000553459"/>
    </source>
</evidence>
<feature type="transmembrane region" description="Helical" evidence="1">
    <location>
        <begin position="134"/>
        <end position="152"/>
    </location>
</feature>
<evidence type="ECO:0000256" key="1">
    <source>
        <dbReference type="SAM" id="Phobius"/>
    </source>
</evidence>
<name>A0A845PTW0_9FLAO</name>
<keyword evidence="1" id="KW-0812">Transmembrane</keyword>
<dbReference type="AlphaFoldDB" id="A0A845PTW0"/>
<gene>
    <name evidence="2" type="ORF">GNY06_09890</name>
</gene>
<feature type="transmembrane region" description="Helical" evidence="1">
    <location>
        <begin position="12"/>
        <end position="29"/>
    </location>
</feature>
<accession>A0A845PTW0</accession>
<feature type="transmembrane region" description="Helical" evidence="1">
    <location>
        <begin position="93"/>
        <end position="114"/>
    </location>
</feature>
<dbReference type="EMBL" id="JAAABJ010000595">
    <property type="protein sequence ID" value="NAW51669.1"/>
    <property type="molecule type" value="Genomic_DNA"/>
</dbReference>
<comment type="caution">
    <text evidence="2">The sequence shown here is derived from an EMBL/GenBank/DDBJ whole genome shotgun (WGS) entry which is preliminary data.</text>
</comment>
<feature type="transmembrane region" description="Helical" evidence="1">
    <location>
        <begin position="49"/>
        <end position="72"/>
    </location>
</feature>
<feature type="transmembrane region" description="Helical" evidence="1">
    <location>
        <begin position="194"/>
        <end position="213"/>
    </location>
</feature>
<evidence type="ECO:0000313" key="2">
    <source>
        <dbReference type="EMBL" id="NAW51669.1"/>
    </source>
</evidence>
<dbReference type="Proteomes" id="UP000553459">
    <property type="component" value="Unassembled WGS sequence"/>
</dbReference>
<protein>
    <submittedName>
        <fullName evidence="2">DUF4271 domain-containing protein</fullName>
    </submittedName>
</protein>
<keyword evidence="1" id="KW-0472">Membrane</keyword>
<keyword evidence="3" id="KW-1185">Reference proteome</keyword>
<sequence length="214" mass="25355">MIRVIENNDWIIYSIIGIIILYIISSKILNKEVSFIEDLQLSLEESNNVGISCILSSFIYIFILSILLSQYIPIVPKFITENLHLNGYSLNKFGFTFVSYLVLYSGKYLFSYLFFTCSGNMQRWKSYMFNLGKFFRVITILFCAMTIALYFFPINRFQALEYYIFILICIMLCKIAFLLFSASPTLPQEWYYKFLYICTLQILPHLAIWKFLFF</sequence>
<proteinExistence type="predicted"/>
<keyword evidence="1" id="KW-1133">Transmembrane helix</keyword>
<organism evidence="2 3">
    <name type="scientific">Elizabethkingia argenteiflava</name>
    <dbReference type="NCBI Taxonomy" id="2681556"/>
    <lineage>
        <taxon>Bacteria</taxon>
        <taxon>Pseudomonadati</taxon>
        <taxon>Bacteroidota</taxon>
        <taxon>Flavobacteriia</taxon>
        <taxon>Flavobacteriales</taxon>
        <taxon>Weeksellaceae</taxon>
        <taxon>Elizabethkingia</taxon>
    </lineage>
</organism>